<dbReference type="GO" id="GO:0006508">
    <property type="term" value="P:proteolysis"/>
    <property type="evidence" value="ECO:0007669"/>
    <property type="project" value="InterPro"/>
</dbReference>
<sequence length="372" mass="41769">MTSVFLTTNTQPRLGVFFVLLMLLLSGCSHTPQTQQLMQLDHAEPHIELFDVPFFPQTEYQCGPAALATVLNFRDIEISPDELTAQVYVPERKGSLQIEMTAAARRQGLVAYPINPSMSDLFSEVEAGNPVLVMQNLGYNWMPFWHYAVVVGFDLNQQTVILRSAETKRMTTALATFERTWARTDYWGLVIVDPHQLPATVNEVNWLRSAYDLQQTGQTEAALTAYQTAHQEWPSSSSSTIALTNLLYEQSDYRAADEVFARALAQNPLQADLWNNRAHVLKALQCPQQARSAAACGLSIAPDNSHLQSTHQTMRALDDQQAETGLPDRRLPVVTAVPEAICFNKHLNKQKHNISGCIIMVRVFSDDPNWQR</sequence>
<dbReference type="CDD" id="cd02549">
    <property type="entry name" value="Peptidase_C39A"/>
    <property type="match status" value="1"/>
</dbReference>
<reference evidence="2 3" key="1">
    <citation type="journal article" date="2013" name="Genome Announc.">
        <title>Draft Genome Sequence of Methylophaga lonarensis MPLT, a Haloalkaliphilic (Non-Methane-Utilizing) Methylotroph.</title>
        <authorList>
            <person name="Shetty S.A."/>
            <person name="Marathe N.P."/>
            <person name="Munot H."/>
            <person name="Antony C.P."/>
            <person name="Dhotre D.P."/>
            <person name="Murrell J.C."/>
            <person name="Shouche Y.S."/>
        </authorList>
    </citation>
    <scope>NUCLEOTIDE SEQUENCE [LARGE SCALE GENOMIC DNA]</scope>
    <source>
        <strain evidence="2 3">MPL</strain>
    </source>
</reference>
<dbReference type="eggNOG" id="COG3271">
    <property type="taxonomic scope" value="Bacteria"/>
</dbReference>
<proteinExistence type="predicted"/>
<dbReference type="AlphaFoldDB" id="M7PIZ8"/>
<organism evidence="2 3">
    <name type="scientific">Methylophaga lonarensis MPL</name>
    <dbReference type="NCBI Taxonomy" id="1286106"/>
    <lineage>
        <taxon>Bacteria</taxon>
        <taxon>Pseudomonadati</taxon>
        <taxon>Pseudomonadota</taxon>
        <taxon>Gammaproteobacteria</taxon>
        <taxon>Thiotrichales</taxon>
        <taxon>Piscirickettsiaceae</taxon>
        <taxon>Methylophaga</taxon>
    </lineage>
</organism>
<keyword evidence="3" id="KW-1185">Reference proteome</keyword>
<dbReference type="OrthoDB" id="5611441at2"/>
<dbReference type="RefSeq" id="WP_009725625.1">
    <property type="nucleotide sequence ID" value="NZ_APHR01000013.1"/>
</dbReference>
<dbReference type="EMBL" id="APHR01000013">
    <property type="protein sequence ID" value="EMR13850.1"/>
    <property type="molecule type" value="Genomic_DNA"/>
</dbReference>
<dbReference type="Pfam" id="PF13529">
    <property type="entry name" value="Peptidase_C39_2"/>
    <property type="match status" value="1"/>
</dbReference>
<dbReference type="InterPro" id="IPR039564">
    <property type="entry name" value="Peptidase_C39-like"/>
</dbReference>
<protein>
    <submittedName>
        <fullName evidence="2">Bacteriocin/lantibiotic ABC transporter</fullName>
    </submittedName>
</protein>
<dbReference type="GO" id="GO:0016020">
    <property type="term" value="C:membrane"/>
    <property type="evidence" value="ECO:0007669"/>
    <property type="project" value="InterPro"/>
</dbReference>
<dbReference type="SUPFAM" id="SSF48452">
    <property type="entry name" value="TPR-like"/>
    <property type="match status" value="1"/>
</dbReference>
<dbReference type="Gene3D" id="1.25.40.10">
    <property type="entry name" value="Tetratricopeptide repeat domain"/>
    <property type="match status" value="1"/>
</dbReference>
<dbReference type="Proteomes" id="UP000012019">
    <property type="component" value="Unassembled WGS sequence"/>
</dbReference>
<dbReference type="PATRIC" id="fig|1286106.3.peg.585"/>
<evidence type="ECO:0000313" key="3">
    <source>
        <dbReference type="Proteomes" id="UP000012019"/>
    </source>
</evidence>
<dbReference type="STRING" id="1286106.MPL1_02933"/>
<dbReference type="InterPro" id="IPR011990">
    <property type="entry name" value="TPR-like_helical_dom_sf"/>
</dbReference>
<evidence type="ECO:0000259" key="1">
    <source>
        <dbReference type="PROSITE" id="PS50990"/>
    </source>
</evidence>
<dbReference type="GO" id="GO:0008233">
    <property type="term" value="F:peptidase activity"/>
    <property type="evidence" value="ECO:0007669"/>
    <property type="project" value="InterPro"/>
</dbReference>
<dbReference type="InterPro" id="IPR005074">
    <property type="entry name" value="Peptidase_C39"/>
</dbReference>
<dbReference type="InterPro" id="IPR039563">
    <property type="entry name" value="Peptidase_C39_single_dom"/>
</dbReference>
<gene>
    <name evidence="2" type="ORF">MPL1_02933</name>
</gene>
<dbReference type="PROSITE" id="PS50990">
    <property type="entry name" value="PEPTIDASE_C39"/>
    <property type="match status" value="1"/>
</dbReference>
<accession>M7PIZ8</accession>
<evidence type="ECO:0000313" key="2">
    <source>
        <dbReference type="EMBL" id="EMR13850.1"/>
    </source>
</evidence>
<dbReference type="NCBIfam" id="NF033920">
    <property type="entry name" value="C39_PA2778_fam"/>
    <property type="match status" value="1"/>
</dbReference>
<dbReference type="Gene3D" id="3.90.70.10">
    <property type="entry name" value="Cysteine proteinases"/>
    <property type="match status" value="1"/>
</dbReference>
<dbReference type="GO" id="GO:0005524">
    <property type="term" value="F:ATP binding"/>
    <property type="evidence" value="ECO:0007669"/>
    <property type="project" value="InterPro"/>
</dbReference>
<comment type="caution">
    <text evidence="2">The sequence shown here is derived from an EMBL/GenBank/DDBJ whole genome shotgun (WGS) entry which is preliminary data.</text>
</comment>
<name>M7PIZ8_9GAMM</name>
<feature type="domain" description="Peptidase C39" evidence="1">
    <location>
        <begin position="57"/>
        <end position="188"/>
    </location>
</feature>